<dbReference type="Proteomes" id="UP000593574">
    <property type="component" value="Unassembled WGS sequence"/>
</dbReference>
<dbReference type="GO" id="GO:0046872">
    <property type="term" value="F:metal ion binding"/>
    <property type="evidence" value="ECO:0007669"/>
    <property type="project" value="UniProtKB-KW"/>
</dbReference>
<keyword evidence="1" id="KW-0479">Metal-binding</keyword>
<dbReference type="PANTHER" id="PTHR10209">
    <property type="entry name" value="OXIDOREDUCTASE, 2OG-FE II OXYGENASE FAMILY PROTEIN"/>
    <property type="match status" value="1"/>
</dbReference>
<feature type="domain" description="Non-haem dioxygenase N-terminal" evidence="4">
    <location>
        <begin position="61"/>
        <end position="158"/>
    </location>
</feature>
<evidence type="ECO:0000259" key="4">
    <source>
        <dbReference type="Pfam" id="PF14226"/>
    </source>
</evidence>
<dbReference type="InterPro" id="IPR026992">
    <property type="entry name" value="DIOX_N"/>
</dbReference>
<organism evidence="5 6">
    <name type="scientific">Gossypium laxum</name>
    <dbReference type="NCBI Taxonomy" id="34288"/>
    <lineage>
        <taxon>Eukaryota</taxon>
        <taxon>Viridiplantae</taxon>
        <taxon>Streptophyta</taxon>
        <taxon>Embryophyta</taxon>
        <taxon>Tracheophyta</taxon>
        <taxon>Spermatophyta</taxon>
        <taxon>Magnoliopsida</taxon>
        <taxon>eudicotyledons</taxon>
        <taxon>Gunneridae</taxon>
        <taxon>Pentapetalae</taxon>
        <taxon>rosids</taxon>
        <taxon>malvids</taxon>
        <taxon>Malvales</taxon>
        <taxon>Malvaceae</taxon>
        <taxon>Malvoideae</taxon>
        <taxon>Gossypium</taxon>
    </lineage>
</organism>
<evidence type="ECO:0000256" key="2">
    <source>
        <dbReference type="ARBA" id="ARBA00023002"/>
    </source>
</evidence>
<dbReference type="GO" id="GO:0016491">
    <property type="term" value="F:oxidoreductase activity"/>
    <property type="evidence" value="ECO:0007669"/>
    <property type="project" value="UniProtKB-KW"/>
</dbReference>
<keyword evidence="3" id="KW-0408">Iron</keyword>
<dbReference type="PANTHER" id="PTHR10209:SF714">
    <property type="entry name" value="1-AMINOCYCLOPROPANE-1-CARBOXYLATE OXIDASE HOMOLOG 11-RELATED"/>
    <property type="match status" value="1"/>
</dbReference>
<reference evidence="5 6" key="1">
    <citation type="journal article" date="2019" name="Genome Biol. Evol.">
        <title>Insights into the evolution of the New World diploid cottons (Gossypium, subgenus Houzingenia) based on genome sequencing.</title>
        <authorList>
            <person name="Grover C.E."/>
            <person name="Arick M.A. 2nd"/>
            <person name="Thrash A."/>
            <person name="Conover J.L."/>
            <person name="Sanders W.S."/>
            <person name="Peterson D.G."/>
            <person name="Frelichowski J.E."/>
            <person name="Scheffler J.A."/>
            <person name="Scheffler B.E."/>
            <person name="Wendel J.F."/>
        </authorList>
    </citation>
    <scope>NUCLEOTIDE SEQUENCE [LARGE SCALE GENOMIC DNA]</scope>
    <source>
        <strain evidence="5">4</strain>
        <tissue evidence="5">Leaf</tissue>
    </source>
</reference>
<name>A0A7J8ZUE8_9ROSI</name>
<dbReference type="Gene3D" id="2.60.120.330">
    <property type="entry name" value="B-lactam Antibiotic, Isopenicillin N Synthase, Chain"/>
    <property type="match status" value="2"/>
</dbReference>
<accession>A0A7J8ZUE8</accession>
<keyword evidence="2" id="KW-0560">Oxidoreductase</keyword>
<gene>
    <name evidence="5" type="ORF">Golax_014203</name>
</gene>
<protein>
    <recommendedName>
        <fullName evidence="4">Non-haem dioxygenase N-terminal domain-containing protein</fullName>
    </recommendedName>
</protein>
<proteinExistence type="predicted"/>
<dbReference type="AlphaFoldDB" id="A0A7J8ZUE8"/>
<dbReference type="SUPFAM" id="SSF51197">
    <property type="entry name" value="Clavaminate synthase-like"/>
    <property type="match status" value="1"/>
</dbReference>
<sequence length="321" mass="36452">METSNGVDKYDYAKELKEFVDTKAGVKGLVDSGLAKIPRIFIKPEEDQSSLQTTCTTHLQVPVIDLNGLESGQRIQIVNNIRQAAQTWGCFLVINNGFPVSLQETILDRARQFHEQPQEVKAPWYSLDAQRRVRFYSNGYFSPSTSAQWRDILTFFHVEELQKEQIPQVCRDAMTEYLKHIMQLKETISELLSETLGLTPDFLENIECLNSASTSFIYYPACPEPDLTFGLGKHTDPNFLTNGKFKSVEHRVLAGRVGPRVSVVSFCFPANDGRQYGPIKELLSEENPPIYRETTGLEYITYYRTKGLDGRPALSHFKLAP</sequence>
<evidence type="ECO:0000256" key="3">
    <source>
        <dbReference type="ARBA" id="ARBA00023004"/>
    </source>
</evidence>
<dbReference type="EMBL" id="JABEZV010000007">
    <property type="protein sequence ID" value="MBA0715300.1"/>
    <property type="molecule type" value="Genomic_DNA"/>
</dbReference>
<keyword evidence="6" id="KW-1185">Reference proteome</keyword>
<evidence type="ECO:0000313" key="6">
    <source>
        <dbReference type="Proteomes" id="UP000593574"/>
    </source>
</evidence>
<comment type="caution">
    <text evidence="5">The sequence shown here is derived from an EMBL/GenBank/DDBJ whole genome shotgun (WGS) entry which is preliminary data.</text>
</comment>
<dbReference type="Pfam" id="PF14226">
    <property type="entry name" value="DIOX_N"/>
    <property type="match status" value="1"/>
</dbReference>
<evidence type="ECO:0000256" key="1">
    <source>
        <dbReference type="ARBA" id="ARBA00022723"/>
    </source>
</evidence>
<dbReference type="InterPro" id="IPR027443">
    <property type="entry name" value="IPNS-like_sf"/>
</dbReference>
<evidence type="ECO:0000313" key="5">
    <source>
        <dbReference type="EMBL" id="MBA0715300.1"/>
    </source>
</evidence>